<evidence type="ECO:0000313" key="3">
    <source>
        <dbReference type="Proteomes" id="UP001642409"/>
    </source>
</evidence>
<name>A0AA86TCG5_9EUKA</name>
<proteinExistence type="predicted"/>
<sequence length="102" mass="11286">MTAPKDDFDPTLDTSIKLSKQLYITDQMTLAHKISIENIAKYIADIITPKITALEAKDAELEAKDAELQSLIDGITSGNIDNSPTIQYILKQLKNLLTHSTL</sequence>
<evidence type="ECO:0000313" key="1">
    <source>
        <dbReference type="EMBL" id="CAI9914020.1"/>
    </source>
</evidence>
<gene>
    <name evidence="1" type="ORF">HINF_LOCUS1665</name>
    <name evidence="2" type="ORF">HINF_LOCUS23035</name>
</gene>
<keyword evidence="3" id="KW-1185">Reference proteome</keyword>
<organism evidence="1">
    <name type="scientific">Hexamita inflata</name>
    <dbReference type="NCBI Taxonomy" id="28002"/>
    <lineage>
        <taxon>Eukaryota</taxon>
        <taxon>Metamonada</taxon>
        <taxon>Diplomonadida</taxon>
        <taxon>Hexamitidae</taxon>
        <taxon>Hexamitinae</taxon>
        <taxon>Hexamita</taxon>
    </lineage>
</organism>
<reference evidence="1" key="1">
    <citation type="submission" date="2023-06" db="EMBL/GenBank/DDBJ databases">
        <authorList>
            <person name="Kurt Z."/>
        </authorList>
    </citation>
    <scope>NUCLEOTIDE SEQUENCE</scope>
</reference>
<comment type="caution">
    <text evidence="1">The sequence shown here is derived from an EMBL/GenBank/DDBJ whole genome shotgun (WGS) entry which is preliminary data.</text>
</comment>
<dbReference type="Proteomes" id="UP001642409">
    <property type="component" value="Unassembled WGS sequence"/>
</dbReference>
<protein>
    <submittedName>
        <fullName evidence="2">Hypothetical_protein</fullName>
    </submittedName>
</protein>
<dbReference type="AlphaFoldDB" id="A0AA86TCG5"/>
<evidence type="ECO:0000313" key="2">
    <source>
        <dbReference type="EMBL" id="CAL6011882.1"/>
    </source>
</evidence>
<dbReference type="EMBL" id="CAXDID020000065">
    <property type="protein sequence ID" value="CAL6011882.1"/>
    <property type="molecule type" value="Genomic_DNA"/>
</dbReference>
<accession>A0AA86TCG5</accession>
<dbReference type="EMBL" id="CATOUU010000042">
    <property type="protein sequence ID" value="CAI9914020.1"/>
    <property type="molecule type" value="Genomic_DNA"/>
</dbReference>
<reference evidence="2 3" key="2">
    <citation type="submission" date="2024-07" db="EMBL/GenBank/DDBJ databases">
        <authorList>
            <person name="Akdeniz Z."/>
        </authorList>
    </citation>
    <scope>NUCLEOTIDE SEQUENCE [LARGE SCALE GENOMIC DNA]</scope>
</reference>